<gene>
    <name evidence="1" type="primary">hypothetical protein</name>
    <name evidence="1" type="ORF">Chls_462</name>
</gene>
<evidence type="ECO:0000313" key="1">
    <source>
        <dbReference type="EMBL" id="QHP83337.1"/>
    </source>
</evidence>
<reference evidence="1" key="1">
    <citation type="submission" date="2019-01" db="EMBL/GenBank/DDBJ databases">
        <title>Whole genome sequencing and annotation enables comparative genome analysis that reveals unique features of the Chlamydia suis R19 Genome.</title>
        <authorList>
            <person name="Dimond Z.E."/>
        </authorList>
    </citation>
    <scope>NUCLEOTIDE SEQUENCE [LARGE SCALE GENOMIC DNA]</scope>
    <source>
        <strain evidence="1">R19</strain>
    </source>
</reference>
<proteinExistence type="predicted"/>
<dbReference type="Proteomes" id="UP000512184">
    <property type="component" value="Chromosome"/>
</dbReference>
<accession>A0ABX6ITG6</accession>
<dbReference type="EMBL" id="CP035278">
    <property type="protein sequence ID" value="QHP83337.1"/>
    <property type="molecule type" value="Genomic_DNA"/>
</dbReference>
<keyword evidence="2" id="KW-1185">Reference proteome</keyword>
<protein>
    <submittedName>
        <fullName evidence="1">Uncharacterized protein</fullName>
    </submittedName>
</protein>
<organism evidence="1 2">
    <name type="scientific">Chlamydia suis</name>
    <dbReference type="NCBI Taxonomy" id="83559"/>
    <lineage>
        <taxon>Bacteria</taxon>
        <taxon>Pseudomonadati</taxon>
        <taxon>Chlamydiota</taxon>
        <taxon>Chlamydiia</taxon>
        <taxon>Chlamydiales</taxon>
        <taxon>Chlamydiaceae</taxon>
        <taxon>Chlamydia/Chlamydophila group</taxon>
        <taxon>Chlamydia</taxon>
    </lineage>
</organism>
<name>A0ABX6ITG6_9CHLA</name>
<evidence type="ECO:0000313" key="2">
    <source>
        <dbReference type="Proteomes" id="UP000512184"/>
    </source>
</evidence>
<sequence length="67" mass="7914">MRNFSGPILNEQLKKFGSYLRFDNFLKTPDVFTGDKGFSLSKEFYKKKHSFSKNSYTLFSKEKLSFL</sequence>